<evidence type="ECO:0000256" key="2">
    <source>
        <dbReference type="ARBA" id="ARBA00004401"/>
    </source>
</evidence>
<comment type="similarity">
    <text evidence="3 7">Belongs to the peptidase S26 family.</text>
</comment>
<keyword evidence="5 7" id="KW-0378">Hydrolase</keyword>
<dbReference type="PROSITE" id="PS00761">
    <property type="entry name" value="SPASE_I_3"/>
    <property type="match status" value="1"/>
</dbReference>
<dbReference type="InterPro" id="IPR036286">
    <property type="entry name" value="LexA/Signal_pep-like_sf"/>
</dbReference>
<dbReference type="Pfam" id="PF10502">
    <property type="entry name" value="Peptidase_S26"/>
    <property type="match status" value="1"/>
</dbReference>
<dbReference type="Proteomes" id="UP000000263">
    <property type="component" value="Chromosome"/>
</dbReference>
<dbReference type="GO" id="GO:0004252">
    <property type="term" value="F:serine-type endopeptidase activity"/>
    <property type="evidence" value="ECO:0007669"/>
    <property type="project" value="InterPro"/>
</dbReference>
<dbReference type="AlphaFoldDB" id="A7NPS7"/>
<dbReference type="HOGENOM" id="CLU_028723_5_3_0"/>
<dbReference type="EMBL" id="CP000804">
    <property type="protein sequence ID" value="ABU59573.1"/>
    <property type="molecule type" value="Genomic_DNA"/>
</dbReference>
<comment type="catalytic activity">
    <reaction evidence="1 7">
        <text>Cleavage of hydrophobic, N-terminal signal or leader sequences from secreted and periplasmic proteins.</text>
        <dbReference type="EC" id="3.4.21.89"/>
    </reaction>
</comment>
<dbReference type="PROSITE" id="PS00760">
    <property type="entry name" value="SPASE_I_2"/>
    <property type="match status" value="1"/>
</dbReference>
<comment type="subcellular location">
    <subcellularLocation>
        <location evidence="2">Cell membrane</location>
        <topology evidence="2">Single-pass type II membrane protein</topology>
    </subcellularLocation>
    <subcellularLocation>
        <location evidence="7">Membrane</location>
        <topology evidence="7">Single-pass type II membrane protein</topology>
    </subcellularLocation>
</comment>
<evidence type="ECO:0000313" key="9">
    <source>
        <dbReference type="EMBL" id="ABU59573.1"/>
    </source>
</evidence>
<dbReference type="InterPro" id="IPR019757">
    <property type="entry name" value="Pept_S26A_signal_pept_1_Lys-AS"/>
</dbReference>
<feature type="active site" evidence="6">
    <location>
        <position position="72"/>
    </location>
</feature>
<accession>A7NPS7</accession>
<dbReference type="GO" id="GO:0006465">
    <property type="term" value="P:signal peptide processing"/>
    <property type="evidence" value="ECO:0007669"/>
    <property type="project" value="InterPro"/>
</dbReference>
<name>A7NPS7_ROSCS</name>
<dbReference type="GO" id="GO:0005886">
    <property type="term" value="C:plasma membrane"/>
    <property type="evidence" value="ECO:0007669"/>
    <property type="project" value="UniProtKB-SubCell"/>
</dbReference>
<keyword evidence="10" id="KW-1185">Reference proteome</keyword>
<dbReference type="SUPFAM" id="SSF51306">
    <property type="entry name" value="LexA/Signal peptidase"/>
    <property type="match status" value="1"/>
</dbReference>
<evidence type="ECO:0000256" key="6">
    <source>
        <dbReference type="PIRSR" id="PIRSR600223-1"/>
    </source>
</evidence>
<evidence type="ECO:0000313" key="10">
    <source>
        <dbReference type="Proteomes" id="UP000000263"/>
    </source>
</evidence>
<evidence type="ECO:0000256" key="4">
    <source>
        <dbReference type="ARBA" id="ARBA00013208"/>
    </source>
</evidence>
<feature type="active site" evidence="6">
    <location>
        <position position="139"/>
    </location>
</feature>
<dbReference type="InterPro" id="IPR019758">
    <property type="entry name" value="Pept_S26A_signal_pept_1_CS"/>
</dbReference>
<organism evidence="9 10">
    <name type="scientific">Roseiflexus castenholzii (strain DSM 13941 / HLO8)</name>
    <dbReference type="NCBI Taxonomy" id="383372"/>
    <lineage>
        <taxon>Bacteria</taxon>
        <taxon>Bacillati</taxon>
        <taxon>Chloroflexota</taxon>
        <taxon>Chloroflexia</taxon>
        <taxon>Chloroflexales</taxon>
        <taxon>Roseiflexineae</taxon>
        <taxon>Roseiflexaceae</taxon>
        <taxon>Roseiflexus</taxon>
    </lineage>
</organism>
<evidence type="ECO:0000256" key="3">
    <source>
        <dbReference type="ARBA" id="ARBA00009370"/>
    </source>
</evidence>
<dbReference type="Gene3D" id="2.10.109.10">
    <property type="entry name" value="Umud Fragment, subunit A"/>
    <property type="match status" value="1"/>
</dbReference>
<keyword evidence="7" id="KW-0645">Protease</keyword>
<evidence type="ECO:0000259" key="8">
    <source>
        <dbReference type="Pfam" id="PF10502"/>
    </source>
</evidence>
<dbReference type="RefSeq" id="WP_012121996.1">
    <property type="nucleotide sequence ID" value="NC_009767.1"/>
</dbReference>
<dbReference type="PANTHER" id="PTHR43390">
    <property type="entry name" value="SIGNAL PEPTIDASE I"/>
    <property type="match status" value="1"/>
</dbReference>
<dbReference type="EC" id="3.4.21.89" evidence="4 7"/>
<dbReference type="eggNOG" id="COG0681">
    <property type="taxonomic scope" value="Bacteria"/>
</dbReference>
<dbReference type="PANTHER" id="PTHR43390:SF1">
    <property type="entry name" value="CHLOROPLAST PROCESSING PEPTIDASE"/>
    <property type="match status" value="1"/>
</dbReference>
<dbReference type="PRINTS" id="PR00727">
    <property type="entry name" value="LEADERPTASE"/>
</dbReference>
<reference evidence="9 10" key="1">
    <citation type="submission" date="2007-08" db="EMBL/GenBank/DDBJ databases">
        <title>Complete sequence of Roseiflexus castenholzii DSM 13941.</title>
        <authorList>
            <consortium name="US DOE Joint Genome Institute"/>
            <person name="Copeland A."/>
            <person name="Lucas S."/>
            <person name="Lapidus A."/>
            <person name="Barry K."/>
            <person name="Glavina del Rio T."/>
            <person name="Dalin E."/>
            <person name="Tice H."/>
            <person name="Pitluck S."/>
            <person name="Thompson L.S."/>
            <person name="Brettin T."/>
            <person name="Bruce D."/>
            <person name="Detter J.C."/>
            <person name="Han C."/>
            <person name="Tapia R."/>
            <person name="Schmutz J."/>
            <person name="Larimer F."/>
            <person name="Land M."/>
            <person name="Hauser L."/>
            <person name="Kyrpides N."/>
            <person name="Mikhailova N."/>
            <person name="Bryant D.A."/>
            <person name="Hanada S."/>
            <person name="Tsukatani Y."/>
            <person name="Richardson P."/>
        </authorList>
    </citation>
    <scope>NUCLEOTIDE SEQUENCE [LARGE SCALE GENOMIC DNA]</scope>
    <source>
        <strain evidence="10">DSM 13941 / HLO8</strain>
    </source>
</reference>
<dbReference type="InterPro" id="IPR000223">
    <property type="entry name" value="Pept_S26A_signal_pept_1"/>
</dbReference>
<evidence type="ECO:0000256" key="7">
    <source>
        <dbReference type="RuleBase" id="RU362042"/>
    </source>
</evidence>
<evidence type="ECO:0000256" key="5">
    <source>
        <dbReference type="ARBA" id="ARBA00022801"/>
    </source>
</evidence>
<proteinExistence type="inferred from homology"/>
<dbReference type="InterPro" id="IPR019533">
    <property type="entry name" value="Peptidase_S26"/>
</dbReference>
<gene>
    <name evidence="9" type="ordered locus">Rcas_3523</name>
</gene>
<dbReference type="STRING" id="383372.Rcas_3523"/>
<dbReference type="KEGG" id="rca:Rcas_3523"/>
<protein>
    <recommendedName>
        <fullName evidence="4 7">Signal peptidase I</fullName>
        <ecNumber evidence="4 7">3.4.21.89</ecNumber>
    </recommendedName>
</protein>
<feature type="domain" description="Peptidase S26" evidence="8">
    <location>
        <begin position="46"/>
        <end position="226"/>
    </location>
</feature>
<dbReference type="CDD" id="cd06530">
    <property type="entry name" value="S26_SPase_I"/>
    <property type="match status" value="1"/>
</dbReference>
<dbReference type="GO" id="GO:0009003">
    <property type="term" value="F:signal peptidase activity"/>
    <property type="evidence" value="ECO:0007669"/>
    <property type="project" value="UniProtKB-EC"/>
</dbReference>
<sequence length="243" mass="27394">MDETPLRRRLGLDRPSIADHPVEAVDTPAVAPSPTPAVRSIVREMLETAIFILLVFLIVRGAIQNFKIEGQSMEPNLHSGQYILVNKLIFFHVDLNAPLRLLPGNADLPPRVVYPFRTPRRGDVVVFEYPRDMSKDYIKRVIALPGETVEIRDGRVYINGILLDEPYLQGITTVCRFEDPCARGPVVVDPGTVFVMGDNRANSSDSREWDDLPLDRIIGQAWISYWPREHWGVIPSPTYAALP</sequence>
<evidence type="ECO:0000256" key="1">
    <source>
        <dbReference type="ARBA" id="ARBA00000677"/>
    </source>
</evidence>
<dbReference type="NCBIfam" id="TIGR02227">
    <property type="entry name" value="sigpep_I_bact"/>
    <property type="match status" value="1"/>
</dbReference>
<dbReference type="OrthoDB" id="9802919at2"/>